<dbReference type="PROSITE" id="PS00571">
    <property type="entry name" value="AMIDASES"/>
    <property type="match status" value="1"/>
</dbReference>
<proteinExistence type="predicted"/>
<evidence type="ECO:0000313" key="5">
    <source>
        <dbReference type="Proteomes" id="UP000193083"/>
    </source>
</evidence>
<dbReference type="PANTHER" id="PTHR11895:SF76">
    <property type="entry name" value="INDOLEACETAMIDE HYDROLASE"/>
    <property type="match status" value="1"/>
</dbReference>
<dbReference type="OrthoDB" id="9814821at2"/>
<sequence>MMTTMPFPAPGPICSLDAVELARKIRARDLSCRQVSEAFLDRIEAVNPAVNAIVSLRPRAEILAEADAADRHLAAGGAAGPLFGLPMAVKDIAGTRGLRTTFGSRIFADFVPAEDDFFVARMRAAGAIFIGKTNVPEFGFGSQTYNEVFGPTRNAFDQNLTSGGSSGGAAVATALHMVPLADGSDMGGSLRNPAAWNNIYGFRPSQGLVPSGPGGELFISQMGVEGPMARNVADLALLLSVQAGYEPGAPLSLGGVDTDFTAQLSRPLERSRIAWLGDLGGHLATEDGVLALCEAALGDFEPIGLSVEAHLPDVDFERIWQAFITLRHATSGCALKVHYDDPARRPLLKPEAVWEIEGALDLKAPAIHAASVVRSEWYKAVLRLFERYDFLALPTAQVFPFSVDIHWPDEVGGRKMDSYHRWMEVTALATMAGCPAISLPAGFDGQGRPMGFQLVGPPRRDASVLRAAAAYEAATGRGGGVRPADRLS</sequence>
<dbReference type="RefSeq" id="WP_085467715.1">
    <property type="nucleotide sequence ID" value="NZ_FXBL01000004.1"/>
</dbReference>
<comment type="function">
    <text evidence="1">Hydrolyzes indole-3-acetamide (IAM) into indole-3-acetic acid (IAA).</text>
</comment>
<name>A0A1X7PA56_9HYPH</name>
<dbReference type="GO" id="GO:0003824">
    <property type="term" value="F:catalytic activity"/>
    <property type="evidence" value="ECO:0007669"/>
    <property type="project" value="InterPro"/>
</dbReference>
<dbReference type="SUPFAM" id="SSF75304">
    <property type="entry name" value="Amidase signature (AS) enzymes"/>
    <property type="match status" value="1"/>
</dbReference>
<dbReference type="InterPro" id="IPR036928">
    <property type="entry name" value="AS_sf"/>
</dbReference>
<dbReference type="InterPro" id="IPR023631">
    <property type="entry name" value="Amidase_dom"/>
</dbReference>
<reference evidence="4 5" key="1">
    <citation type="submission" date="2017-04" db="EMBL/GenBank/DDBJ databases">
        <authorList>
            <person name="Afonso C.L."/>
            <person name="Miller P.J."/>
            <person name="Scott M.A."/>
            <person name="Spackman E."/>
            <person name="Goraichik I."/>
            <person name="Dimitrov K.M."/>
            <person name="Suarez D.L."/>
            <person name="Swayne D.E."/>
        </authorList>
    </citation>
    <scope>NUCLEOTIDE SEQUENCE [LARGE SCALE GENOMIC DNA]</scope>
    <source>
        <strain evidence="4 5">B5P</strain>
    </source>
</reference>
<evidence type="ECO:0000256" key="1">
    <source>
        <dbReference type="ARBA" id="ARBA00003871"/>
    </source>
</evidence>
<dbReference type="InterPro" id="IPR000120">
    <property type="entry name" value="Amidase"/>
</dbReference>
<feature type="domain" description="Amidase" evidence="3">
    <location>
        <begin position="36"/>
        <end position="465"/>
    </location>
</feature>
<dbReference type="AlphaFoldDB" id="A0A1X7PA56"/>
<keyword evidence="5" id="KW-1185">Reference proteome</keyword>
<dbReference type="NCBIfam" id="NF005686">
    <property type="entry name" value="PRK07486.1"/>
    <property type="match status" value="1"/>
</dbReference>
<gene>
    <name evidence="4" type="ORF">SAMN02982922_3459</name>
</gene>
<evidence type="ECO:0000313" key="4">
    <source>
        <dbReference type="EMBL" id="SMH47115.1"/>
    </source>
</evidence>
<protein>
    <recommendedName>
        <fullName evidence="2">Indoleacetamide hydrolase</fullName>
    </recommendedName>
</protein>
<dbReference type="Proteomes" id="UP000193083">
    <property type="component" value="Unassembled WGS sequence"/>
</dbReference>
<dbReference type="Gene3D" id="3.90.1300.10">
    <property type="entry name" value="Amidase signature (AS) domain"/>
    <property type="match status" value="1"/>
</dbReference>
<evidence type="ECO:0000259" key="3">
    <source>
        <dbReference type="Pfam" id="PF01425"/>
    </source>
</evidence>
<accession>A0A1X7PA56</accession>
<organism evidence="4 5">
    <name type="scientific">Mesorhizobium australicum</name>
    <dbReference type="NCBI Taxonomy" id="536018"/>
    <lineage>
        <taxon>Bacteria</taxon>
        <taxon>Pseudomonadati</taxon>
        <taxon>Pseudomonadota</taxon>
        <taxon>Alphaproteobacteria</taxon>
        <taxon>Hyphomicrobiales</taxon>
        <taxon>Phyllobacteriaceae</taxon>
        <taxon>Mesorhizobium</taxon>
    </lineage>
</organism>
<evidence type="ECO:0000256" key="2">
    <source>
        <dbReference type="ARBA" id="ARBA00021874"/>
    </source>
</evidence>
<dbReference type="PANTHER" id="PTHR11895">
    <property type="entry name" value="TRANSAMIDASE"/>
    <property type="match status" value="1"/>
</dbReference>
<dbReference type="InterPro" id="IPR020556">
    <property type="entry name" value="Amidase_CS"/>
</dbReference>
<dbReference type="Pfam" id="PF01425">
    <property type="entry name" value="Amidase"/>
    <property type="match status" value="1"/>
</dbReference>
<dbReference type="EMBL" id="FXBL01000004">
    <property type="protein sequence ID" value="SMH47115.1"/>
    <property type="molecule type" value="Genomic_DNA"/>
</dbReference>